<dbReference type="Proteomes" id="UP001597541">
    <property type="component" value="Unassembled WGS sequence"/>
</dbReference>
<reference evidence="3" key="1">
    <citation type="journal article" date="2019" name="Int. J. Syst. Evol. Microbiol.">
        <title>The Global Catalogue of Microorganisms (GCM) 10K type strain sequencing project: providing services to taxonomists for standard genome sequencing and annotation.</title>
        <authorList>
            <consortium name="The Broad Institute Genomics Platform"/>
            <consortium name="The Broad Institute Genome Sequencing Center for Infectious Disease"/>
            <person name="Wu L."/>
            <person name="Ma J."/>
        </authorList>
    </citation>
    <scope>NUCLEOTIDE SEQUENCE [LARGE SCALE GENOMIC DNA]</scope>
    <source>
        <strain evidence="3">KCTC 3950</strain>
    </source>
</reference>
<evidence type="ECO:0000313" key="3">
    <source>
        <dbReference type="Proteomes" id="UP001597541"/>
    </source>
</evidence>
<evidence type="ECO:0000259" key="1">
    <source>
        <dbReference type="PROSITE" id="PS50943"/>
    </source>
</evidence>
<dbReference type="PROSITE" id="PS50943">
    <property type="entry name" value="HTH_CROC1"/>
    <property type="match status" value="1"/>
</dbReference>
<accession>A0ABW5PG66</accession>
<name>A0ABW5PG66_9BACL</name>
<evidence type="ECO:0000313" key="2">
    <source>
        <dbReference type="EMBL" id="MFD2613520.1"/>
    </source>
</evidence>
<dbReference type="Pfam" id="PF01381">
    <property type="entry name" value="HTH_3"/>
    <property type="match status" value="1"/>
</dbReference>
<dbReference type="InterPro" id="IPR001387">
    <property type="entry name" value="Cro/C1-type_HTH"/>
</dbReference>
<comment type="caution">
    <text evidence="2">The sequence shown here is derived from an EMBL/GenBank/DDBJ whole genome shotgun (WGS) entry which is preliminary data.</text>
</comment>
<dbReference type="SUPFAM" id="SSF47413">
    <property type="entry name" value="lambda repressor-like DNA-binding domains"/>
    <property type="match status" value="1"/>
</dbReference>
<dbReference type="EMBL" id="JBHUME010000008">
    <property type="protein sequence ID" value="MFD2613520.1"/>
    <property type="molecule type" value="Genomic_DNA"/>
</dbReference>
<dbReference type="SMART" id="SM00530">
    <property type="entry name" value="HTH_XRE"/>
    <property type="match status" value="1"/>
</dbReference>
<gene>
    <name evidence="2" type="ORF">ACFSUF_13900</name>
</gene>
<dbReference type="InterPro" id="IPR010982">
    <property type="entry name" value="Lambda_DNA-bd_dom_sf"/>
</dbReference>
<dbReference type="Gene3D" id="1.10.260.40">
    <property type="entry name" value="lambda repressor-like DNA-binding domains"/>
    <property type="match status" value="1"/>
</dbReference>
<dbReference type="CDD" id="cd00093">
    <property type="entry name" value="HTH_XRE"/>
    <property type="match status" value="1"/>
</dbReference>
<protein>
    <submittedName>
        <fullName evidence="2">Helix-turn-helix transcriptional regulator</fullName>
    </submittedName>
</protein>
<proteinExistence type="predicted"/>
<organism evidence="2 3">
    <name type="scientific">Paenibacillus gansuensis</name>
    <dbReference type="NCBI Taxonomy" id="306542"/>
    <lineage>
        <taxon>Bacteria</taxon>
        <taxon>Bacillati</taxon>
        <taxon>Bacillota</taxon>
        <taxon>Bacilli</taxon>
        <taxon>Bacillales</taxon>
        <taxon>Paenibacillaceae</taxon>
        <taxon>Paenibacillus</taxon>
    </lineage>
</organism>
<sequence>MAFLLGDCLLLDRLKDVNMSQAEFARKMNCQRQYVNGLIRGTEKMSLEFAINAAEILGCNVRDLYVEIPTGRRKG</sequence>
<feature type="domain" description="HTH cro/C1-type" evidence="1">
    <location>
        <begin position="18"/>
        <end position="64"/>
    </location>
</feature>
<dbReference type="RefSeq" id="WP_377603508.1">
    <property type="nucleotide sequence ID" value="NZ_JBHUME010000008.1"/>
</dbReference>
<keyword evidence="3" id="KW-1185">Reference proteome</keyword>